<proteinExistence type="inferred from homology"/>
<comment type="caution">
    <text evidence="9">The sequence shown here is derived from an EMBL/GenBank/DDBJ whole genome shotgun (WGS) entry which is preliminary data.</text>
</comment>
<dbReference type="InterPro" id="IPR014729">
    <property type="entry name" value="Rossmann-like_a/b/a_fold"/>
</dbReference>
<dbReference type="Pfam" id="PF09334">
    <property type="entry name" value="tRNA-synt_1g"/>
    <property type="match status" value="1"/>
</dbReference>
<comment type="similarity">
    <text evidence="7">Belongs to the class-I aminoacyl-tRNA synthetase family.</text>
</comment>
<evidence type="ECO:0000256" key="2">
    <source>
        <dbReference type="ARBA" id="ARBA00022741"/>
    </source>
</evidence>
<dbReference type="EMBL" id="JACGWS010000014">
    <property type="protein sequence ID" value="MBC8756881.1"/>
    <property type="molecule type" value="Genomic_DNA"/>
</dbReference>
<keyword evidence="2 7" id="KW-0547">Nucleotide-binding</keyword>
<evidence type="ECO:0000256" key="4">
    <source>
        <dbReference type="ARBA" id="ARBA00022917"/>
    </source>
</evidence>
<name>A0ABR7QE95_9FLAO</name>
<dbReference type="InterPro" id="IPR015413">
    <property type="entry name" value="Methionyl/Leucyl_tRNA_Synth"/>
</dbReference>
<dbReference type="RefSeq" id="WP_187563922.1">
    <property type="nucleotide sequence ID" value="NZ_JACGWS010000014.1"/>
</dbReference>
<dbReference type="Gene3D" id="3.40.50.620">
    <property type="entry name" value="HUPs"/>
    <property type="match status" value="1"/>
</dbReference>
<keyword evidence="10" id="KW-1185">Reference proteome</keyword>
<gene>
    <name evidence="9" type="ORF">H2O64_19565</name>
</gene>
<evidence type="ECO:0000256" key="3">
    <source>
        <dbReference type="ARBA" id="ARBA00022840"/>
    </source>
</evidence>
<feature type="domain" description="Methionyl/Leucyl tRNA synthetase" evidence="8">
    <location>
        <begin position="4"/>
        <end position="377"/>
    </location>
</feature>
<reference evidence="9 10" key="1">
    <citation type="submission" date="2020-07" db="EMBL/GenBank/DDBJ databases">
        <title>Description of Kordia aestuariivivens sp. nov., isolated from a tidal flat.</title>
        <authorList>
            <person name="Park S."/>
            <person name="Yoon J.-H."/>
        </authorList>
    </citation>
    <scope>NUCLEOTIDE SEQUENCE [LARGE SCALE GENOMIC DNA]</scope>
    <source>
        <strain evidence="9 10">YSTF-M3</strain>
    </source>
</reference>
<dbReference type="PANTHER" id="PTHR45765:SF1">
    <property type="entry name" value="METHIONINE--TRNA LIGASE, CYTOPLASMIC"/>
    <property type="match status" value="1"/>
</dbReference>
<keyword evidence="5 7" id="KW-0030">Aminoacyl-tRNA synthetase</keyword>
<evidence type="ECO:0000256" key="1">
    <source>
        <dbReference type="ARBA" id="ARBA00022598"/>
    </source>
</evidence>
<evidence type="ECO:0000256" key="7">
    <source>
        <dbReference type="RuleBase" id="RU363039"/>
    </source>
</evidence>
<dbReference type="PROSITE" id="PS00178">
    <property type="entry name" value="AA_TRNA_LIGASE_I"/>
    <property type="match status" value="1"/>
</dbReference>
<keyword evidence="3 7" id="KW-0067">ATP-binding</keyword>
<organism evidence="9 10">
    <name type="scientific">Kordia aestuariivivens</name>
    <dbReference type="NCBI Taxonomy" id="2759037"/>
    <lineage>
        <taxon>Bacteria</taxon>
        <taxon>Pseudomonadati</taxon>
        <taxon>Bacteroidota</taxon>
        <taxon>Flavobacteriia</taxon>
        <taxon>Flavobacteriales</taxon>
        <taxon>Flavobacteriaceae</taxon>
        <taxon>Kordia</taxon>
    </lineage>
</organism>
<comment type="catalytic activity">
    <reaction evidence="6">
        <text>tRNA(Met) + L-methionine + ATP = L-methionyl-tRNA(Met) + AMP + diphosphate</text>
        <dbReference type="Rhea" id="RHEA:13481"/>
        <dbReference type="Rhea" id="RHEA-COMP:9667"/>
        <dbReference type="Rhea" id="RHEA-COMP:9698"/>
        <dbReference type="ChEBI" id="CHEBI:30616"/>
        <dbReference type="ChEBI" id="CHEBI:33019"/>
        <dbReference type="ChEBI" id="CHEBI:57844"/>
        <dbReference type="ChEBI" id="CHEBI:78442"/>
        <dbReference type="ChEBI" id="CHEBI:78530"/>
        <dbReference type="ChEBI" id="CHEBI:456215"/>
        <dbReference type="EC" id="6.1.1.10"/>
    </reaction>
</comment>
<protein>
    <submittedName>
        <fullName evidence="9">Class I tRNA ligase family protein</fullName>
    </submittedName>
</protein>
<keyword evidence="1 7" id="KW-0436">Ligase</keyword>
<keyword evidence="4 7" id="KW-0648">Protein biosynthesis</keyword>
<evidence type="ECO:0000313" key="9">
    <source>
        <dbReference type="EMBL" id="MBC8756881.1"/>
    </source>
</evidence>
<dbReference type="InterPro" id="IPR001412">
    <property type="entry name" value="aa-tRNA-synth_I_CS"/>
</dbReference>
<evidence type="ECO:0000256" key="5">
    <source>
        <dbReference type="ARBA" id="ARBA00023146"/>
    </source>
</evidence>
<accession>A0ABR7QE95</accession>
<dbReference type="SUPFAM" id="SSF52374">
    <property type="entry name" value="Nucleotidylyl transferase"/>
    <property type="match status" value="1"/>
</dbReference>
<evidence type="ECO:0000259" key="8">
    <source>
        <dbReference type="Pfam" id="PF09334"/>
    </source>
</evidence>
<evidence type="ECO:0000313" key="10">
    <source>
        <dbReference type="Proteomes" id="UP000619238"/>
    </source>
</evidence>
<evidence type="ECO:0000256" key="6">
    <source>
        <dbReference type="ARBA" id="ARBA00047364"/>
    </source>
</evidence>
<dbReference type="Gene3D" id="2.20.28.20">
    <property type="entry name" value="Methionyl-tRNA synthetase, Zn-domain"/>
    <property type="match status" value="1"/>
</dbReference>
<sequence length="508" mass="59264">MDKYIVTIAPPTPNGDMHLGHLSGPFLAADVFTRMRRLKNDDVFFTSYSDDHQDYVASKALENKEIRFEWALKYGSRIENSLKKANIKVDWFLKSCENKYYKEAILFLLQNAIEKNGIGEKQIRVPYSFEDNQYGYEAFAKGTCNYCGSESDASQCESCANYPVLEEMGDFISIISKKPMGFVNKERMFLKISKYKDHLKELYKQNPIREHLRTFIDEVLSNENIEWFIDRPDGNGIDLTFQGKKITLHTWFSGLAGYLAASKEYWESVKQPQRHEEFWKDKNTKVVNFLGFDCSFSHAIVYPSLASNIDGFTQNFTQITNKFLKLNGDDFSTSRSHAIWVDDILEDYSSDGVRFYMALISPEEEVTNFEMKAFTDWYQNVFSPTINLIEEKINTTKTCLRFSKDEYDELELNKIDEIFSKWDFFSELQAFSIQNIAKRLEDFLQYIAELFSSGQNEKAMRASFIYVVLSKPIHPSFSERLIDKLLINENEIMDWLNSRKYSQATVKK</sequence>
<dbReference type="GO" id="GO:0016874">
    <property type="term" value="F:ligase activity"/>
    <property type="evidence" value="ECO:0007669"/>
    <property type="project" value="UniProtKB-KW"/>
</dbReference>
<dbReference type="InterPro" id="IPR023458">
    <property type="entry name" value="Met-tRNA_ligase_1"/>
</dbReference>
<dbReference type="InterPro" id="IPR029038">
    <property type="entry name" value="MetRS_Zn"/>
</dbReference>
<dbReference type="PANTHER" id="PTHR45765">
    <property type="entry name" value="METHIONINE--TRNA LIGASE"/>
    <property type="match status" value="1"/>
</dbReference>
<dbReference type="Proteomes" id="UP000619238">
    <property type="component" value="Unassembled WGS sequence"/>
</dbReference>